<evidence type="ECO:0000313" key="1">
    <source>
        <dbReference type="EMBL" id="KKN54817.1"/>
    </source>
</evidence>
<proteinExistence type="predicted"/>
<sequence length="996" mass="102631">MAELFSESGQSSDVGGSAPTLRGVFIPGIDRATFPDGLGLVTPLGGGGSLRNYTGYGPSAGGSPDFTQLLDLTNALGSFGSGSGFDVSFEGFVGPTGPPGPPGPSGLPGTGFSFGTPSYGLLALPDDLEKIDGLVTDADRMLYTSGYTLFEEGWEWTERQPAGDSDGQWQAVASDLDGSNLIAAARSGRLWTSSDSGVNWTERQPAGASNKFWTGVASDDTGLKLIAVEDSGVWTSVDSGVNWTERQPTGGATTKWNSVASDSDGSNLIVSKEGSGGQIYTSSDSGVNWTLRDPSGAGDKNWASVDSDSDGSNLIAAYGPGRLYTSSDSGDNWIERQPAGASDHTWRDVVSDNDGSNLIVGNSTRLWTSSDSGVNWTERQPAGNNNYNWWALVSNSDGSVLMAGISTGRLYASTDSGVSWEETQPAGDGDKEWRGLAADSGGHYIIAGVNTGRLYTSIPPISYSQATWAETDVTQVARNFLDDLTQAAQQTTIGLGTGDSPEFTGLTVSGLTASRITATGASKELVSLAKPLIIDEGGTGLSTITNHGILLGSGTAAITPLGVASNGQLPIGSAGADPVLAALTGTTNQITVTNGVGSITLSTPQDIHTTASNFTVAGATISDLTQGSVVFAGASGAISQDNSNLFWDDTNNRLGVGVNSGFDPRVGITISGDMDILHTATEPDDHAFEVDVDAATLGDVKAIDIVYTTGILVAGRDEGIILVNIDETVATGGDVFGLEILSTDGSAEIYGMKVGAVISPIRQDSGTFANPTTATDNTTGPADVAAMKDGDIGTTTAIFENQNEYILIGAAAAFQEVEFILTTGSSGAGIKPTFWYSTAGAHQFTQFTPVDGTNAFRNTGVVAWDASDLTSHGINTDTGTYDIKVIRTRSSLSTPPVLGYAKTAATVEYLWDKNGDVNINSLTLATVAAEGSDVDKFLVDSSGVVKYRTGTQVLSDIGGQAQGDVLDDLNILGAVVSDGQFLVGTGAGAFAYESGA</sequence>
<dbReference type="AlphaFoldDB" id="A0A0F9RY37"/>
<name>A0A0F9RY37_9ZZZZ</name>
<organism evidence="1">
    <name type="scientific">marine sediment metagenome</name>
    <dbReference type="NCBI Taxonomy" id="412755"/>
    <lineage>
        <taxon>unclassified sequences</taxon>
        <taxon>metagenomes</taxon>
        <taxon>ecological metagenomes</taxon>
    </lineage>
</organism>
<feature type="non-terminal residue" evidence="1">
    <location>
        <position position="996"/>
    </location>
</feature>
<dbReference type="InterPro" id="IPR036278">
    <property type="entry name" value="Sialidase_sf"/>
</dbReference>
<reference evidence="1" key="1">
    <citation type="journal article" date="2015" name="Nature">
        <title>Complex archaea that bridge the gap between prokaryotes and eukaryotes.</title>
        <authorList>
            <person name="Spang A."/>
            <person name="Saw J.H."/>
            <person name="Jorgensen S.L."/>
            <person name="Zaremba-Niedzwiedzka K."/>
            <person name="Martijn J."/>
            <person name="Lind A.E."/>
            <person name="van Eijk R."/>
            <person name="Schleper C."/>
            <person name="Guy L."/>
            <person name="Ettema T.J."/>
        </authorList>
    </citation>
    <scope>NUCLEOTIDE SEQUENCE</scope>
</reference>
<comment type="caution">
    <text evidence="1">The sequence shown here is derived from an EMBL/GenBank/DDBJ whole genome shotgun (WGS) entry which is preliminary data.</text>
</comment>
<dbReference type="InterPro" id="IPR015943">
    <property type="entry name" value="WD40/YVTN_repeat-like_dom_sf"/>
</dbReference>
<protein>
    <recommendedName>
        <fullName evidence="2">Photosynthesis system II assembly factor Ycf48/Hcf136-like domain-containing protein</fullName>
    </recommendedName>
</protein>
<dbReference type="CDD" id="cd15482">
    <property type="entry name" value="Sialidase_non-viral"/>
    <property type="match status" value="1"/>
</dbReference>
<accession>A0A0F9RY37</accession>
<dbReference type="EMBL" id="LAZR01000911">
    <property type="protein sequence ID" value="KKN54817.1"/>
    <property type="molecule type" value="Genomic_DNA"/>
</dbReference>
<dbReference type="Gene3D" id="2.130.10.10">
    <property type="entry name" value="YVTN repeat-like/Quinoprotein amine dehydrogenase"/>
    <property type="match status" value="2"/>
</dbReference>
<gene>
    <name evidence="1" type="ORF">LCGC14_0588710</name>
</gene>
<dbReference type="SUPFAM" id="SSF50939">
    <property type="entry name" value="Sialidases"/>
    <property type="match status" value="1"/>
</dbReference>
<evidence type="ECO:0008006" key="2">
    <source>
        <dbReference type="Google" id="ProtNLM"/>
    </source>
</evidence>